<comment type="subcellular location">
    <subcellularLocation>
        <location evidence="1">Membrane</location>
        <topology evidence="1">Single-pass membrane protein</topology>
    </subcellularLocation>
    <subcellularLocation>
        <location evidence="2">Mitochondrion</location>
    </subcellularLocation>
</comment>
<accession>A0A0A1T8W8</accession>
<evidence type="ECO:0000256" key="6">
    <source>
        <dbReference type="ARBA" id="ARBA00022692"/>
    </source>
</evidence>
<dbReference type="PROSITE" id="PS50830">
    <property type="entry name" value="TNASE_3"/>
    <property type="match status" value="1"/>
</dbReference>
<dbReference type="InterPro" id="IPR016071">
    <property type="entry name" value="Staphylococal_nuclease_OB-fold"/>
</dbReference>
<evidence type="ECO:0000259" key="16">
    <source>
        <dbReference type="PROSITE" id="PS50830"/>
    </source>
</evidence>
<dbReference type="GO" id="GO:0016020">
    <property type="term" value="C:membrane"/>
    <property type="evidence" value="ECO:0007669"/>
    <property type="project" value="UniProtKB-SubCell"/>
</dbReference>
<evidence type="ECO:0000256" key="8">
    <source>
        <dbReference type="ARBA" id="ARBA00022723"/>
    </source>
</evidence>
<dbReference type="GO" id="GO:0004519">
    <property type="term" value="F:endonuclease activity"/>
    <property type="evidence" value="ECO:0007669"/>
    <property type="project" value="UniProtKB-KW"/>
</dbReference>
<evidence type="ECO:0000313" key="17">
    <source>
        <dbReference type="EMBL" id="CEJ82610.1"/>
    </source>
</evidence>
<evidence type="ECO:0000256" key="14">
    <source>
        <dbReference type="ARBA" id="ARBA00023136"/>
    </source>
</evidence>
<feature type="region of interest" description="Disordered" evidence="15">
    <location>
        <begin position="1"/>
        <end position="33"/>
    </location>
</feature>
<dbReference type="SUPFAM" id="SSF50199">
    <property type="entry name" value="Staphylococcal nuclease"/>
    <property type="match status" value="1"/>
</dbReference>
<evidence type="ECO:0000256" key="12">
    <source>
        <dbReference type="ARBA" id="ARBA00022989"/>
    </source>
</evidence>
<dbReference type="SMART" id="SM00318">
    <property type="entry name" value="SNc"/>
    <property type="match status" value="1"/>
</dbReference>
<evidence type="ECO:0000256" key="11">
    <source>
        <dbReference type="ARBA" id="ARBA00022837"/>
    </source>
</evidence>
<sequence>MVWPFGSSSKEPAKAPEDESKQNGKWEQSLTRSETSRTEAVQQWLPMIIFPLVGLGALQLYSHYLRRIPGAAHVRQSYFNKRTIFGRVTSVGDGDNFHLFHTPGGRAVGWGWLRKIPQNRRELKDRTIAIRLAGVDAPENAHFGKPAQPYAAEALKWLNNYILHRNIRAHVYKRDQYNRIVGTVYVWKWFMKKNVGLEMVKRGLATVYEAKSGGEYGDMKHVYERAEAVAKKKRLGMWSGKPSEFESPREYKRRMGGGNES</sequence>
<dbReference type="HOGENOM" id="CLU_046484_0_1_1"/>
<keyword evidence="14" id="KW-0472">Membrane</keyword>
<dbReference type="GO" id="GO:0005739">
    <property type="term" value="C:mitochondrion"/>
    <property type="evidence" value="ECO:0007669"/>
    <property type="project" value="UniProtKB-SubCell"/>
</dbReference>
<reference evidence="17 18" key="1">
    <citation type="journal article" date="2015" name="Genome Announc.">
        <title>Draft Genome Sequence and Gene Annotation of the Entomopathogenic Fungus Verticillium hemipterigenum.</title>
        <authorList>
            <person name="Horn F."/>
            <person name="Habel A."/>
            <person name="Scharf D.H."/>
            <person name="Dworschak J."/>
            <person name="Brakhage A.A."/>
            <person name="Guthke R."/>
            <person name="Hertweck C."/>
            <person name="Linde J."/>
        </authorList>
    </citation>
    <scope>NUCLEOTIDE SEQUENCE [LARGE SCALE GENOMIC DNA]</scope>
</reference>
<keyword evidence="8" id="KW-0479">Metal-binding</keyword>
<keyword evidence="13" id="KW-0496">Mitochondrion</keyword>
<dbReference type="PANTHER" id="PTHR12302">
    <property type="entry name" value="EBNA2 BINDING PROTEIN P100"/>
    <property type="match status" value="1"/>
</dbReference>
<keyword evidence="7" id="KW-0540">Nuclease</keyword>
<name>A0A0A1T8W8_9HYPO</name>
<dbReference type="STRING" id="1531966.A0A0A1T8W8"/>
<evidence type="ECO:0000313" key="18">
    <source>
        <dbReference type="Proteomes" id="UP000039046"/>
    </source>
</evidence>
<dbReference type="AlphaFoldDB" id="A0A0A1T8W8"/>
<dbReference type="EMBL" id="CDHN01000001">
    <property type="protein sequence ID" value="CEJ82610.1"/>
    <property type="molecule type" value="Genomic_DNA"/>
</dbReference>
<dbReference type="GO" id="GO:0016787">
    <property type="term" value="F:hydrolase activity"/>
    <property type="evidence" value="ECO:0007669"/>
    <property type="project" value="UniProtKB-KW"/>
</dbReference>
<feature type="compositionally biased region" description="Polar residues" evidence="15">
    <location>
        <begin position="1"/>
        <end position="10"/>
    </location>
</feature>
<organism evidence="17 18">
    <name type="scientific">[Torrubiella] hemipterigena</name>
    <dbReference type="NCBI Taxonomy" id="1531966"/>
    <lineage>
        <taxon>Eukaryota</taxon>
        <taxon>Fungi</taxon>
        <taxon>Dikarya</taxon>
        <taxon>Ascomycota</taxon>
        <taxon>Pezizomycotina</taxon>
        <taxon>Sordariomycetes</taxon>
        <taxon>Hypocreomycetidae</taxon>
        <taxon>Hypocreales</taxon>
        <taxon>Clavicipitaceae</taxon>
        <taxon>Clavicipitaceae incertae sedis</taxon>
        <taxon>'Torrubiella' clade</taxon>
    </lineage>
</organism>
<feature type="compositionally biased region" description="Basic and acidic residues" evidence="15">
    <location>
        <begin position="11"/>
        <end position="24"/>
    </location>
</feature>
<evidence type="ECO:0000256" key="9">
    <source>
        <dbReference type="ARBA" id="ARBA00022759"/>
    </source>
</evidence>
<comment type="similarity">
    <text evidence="3">Belongs to the LCL3 family.</text>
</comment>
<keyword evidence="6" id="KW-0812">Transmembrane</keyword>
<keyword evidence="10" id="KW-0378">Hydrolase</keyword>
<protein>
    <recommendedName>
        <fullName evidence="4">Probable endonuclease LCL3</fullName>
    </recommendedName>
    <alternativeName>
        <fullName evidence="5">Probable endonuclease lcl3</fullName>
    </alternativeName>
</protein>
<evidence type="ECO:0000256" key="15">
    <source>
        <dbReference type="SAM" id="MobiDB-lite"/>
    </source>
</evidence>
<dbReference type="Pfam" id="PF00565">
    <property type="entry name" value="SNase"/>
    <property type="match status" value="1"/>
</dbReference>
<dbReference type="PANTHER" id="PTHR12302:SF3">
    <property type="entry name" value="SERINE_THREONINE-PROTEIN KINASE 31"/>
    <property type="match status" value="1"/>
</dbReference>
<dbReference type="Gene3D" id="2.40.50.90">
    <property type="match status" value="1"/>
</dbReference>
<dbReference type="Proteomes" id="UP000039046">
    <property type="component" value="Unassembled WGS sequence"/>
</dbReference>
<feature type="domain" description="TNase-like" evidence="16">
    <location>
        <begin position="82"/>
        <end position="240"/>
    </location>
</feature>
<evidence type="ECO:0000256" key="13">
    <source>
        <dbReference type="ARBA" id="ARBA00023128"/>
    </source>
</evidence>
<feature type="region of interest" description="Disordered" evidence="15">
    <location>
        <begin position="239"/>
        <end position="261"/>
    </location>
</feature>
<evidence type="ECO:0000256" key="10">
    <source>
        <dbReference type="ARBA" id="ARBA00022801"/>
    </source>
</evidence>
<keyword evidence="12" id="KW-1133">Transmembrane helix</keyword>
<dbReference type="InterPro" id="IPR035437">
    <property type="entry name" value="SNase_OB-fold_sf"/>
</dbReference>
<gene>
    <name evidence="17" type="ORF">VHEMI02664</name>
</gene>
<evidence type="ECO:0000256" key="7">
    <source>
        <dbReference type="ARBA" id="ARBA00022722"/>
    </source>
</evidence>
<evidence type="ECO:0000256" key="4">
    <source>
        <dbReference type="ARBA" id="ARBA00013404"/>
    </source>
</evidence>
<keyword evidence="9" id="KW-0255">Endonuclease</keyword>
<dbReference type="GO" id="GO:0046872">
    <property type="term" value="F:metal ion binding"/>
    <property type="evidence" value="ECO:0007669"/>
    <property type="project" value="UniProtKB-KW"/>
</dbReference>
<evidence type="ECO:0000256" key="2">
    <source>
        <dbReference type="ARBA" id="ARBA00004173"/>
    </source>
</evidence>
<keyword evidence="18" id="KW-1185">Reference proteome</keyword>
<evidence type="ECO:0000256" key="3">
    <source>
        <dbReference type="ARBA" id="ARBA00005435"/>
    </source>
</evidence>
<evidence type="ECO:0000256" key="5">
    <source>
        <dbReference type="ARBA" id="ARBA00014651"/>
    </source>
</evidence>
<dbReference type="FunFam" id="2.40.50.90:FF:000029">
    <property type="entry name" value="Probable endonuclease lcl3"/>
    <property type="match status" value="1"/>
</dbReference>
<evidence type="ECO:0000256" key="1">
    <source>
        <dbReference type="ARBA" id="ARBA00004167"/>
    </source>
</evidence>
<keyword evidence="11" id="KW-0106">Calcium</keyword>
<dbReference type="OrthoDB" id="430293at2759"/>
<proteinExistence type="inferred from homology"/>